<sequence length="115" mass="13395">MAKHIDTVPIEVCILTVDHDIKGIVHVSKYTNTNRELTDLLNDKERRFLAVTNAEIYPRNANQSPRKYNFLEIHMDYVLMVHPAAQAVFKDSGKTQEDIARFRDLRLKLNQTKPF</sequence>
<protein>
    <submittedName>
        <fullName evidence="1">Uncharacterized protein</fullName>
    </submittedName>
</protein>
<comment type="caution">
    <text evidence="1">The sequence shown here is derived from an EMBL/GenBank/DDBJ whole genome shotgun (WGS) entry which is preliminary data.</text>
</comment>
<dbReference type="Pfam" id="PF20660">
    <property type="entry name" value="DUF6812"/>
    <property type="match status" value="1"/>
</dbReference>
<dbReference type="InterPro" id="IPR049210">
    <property type="entry name" value="DUF6812"/>
</dbReference>
<name>A0A9D9DKQ7_9BACT</name>
<evidence type="ECO:0000313" key="1">
    <source>
        <dbReference type="EMBL" id="MBO8429752.1"/>
    </source>
</evidence>
<dbReference type="Proteomes" id="UP000823632">
    <property type="component" value="Unassembled WGS sequence"/>
</dbReference>
<proteinExistence type="predicted"/>
<reference evidence="1" key="2">
    <citation type="journal article" date="2021" name="PeerJ">
        <title>Extensive microbial diversity within the chicken gut microbiome revealed by metagenomics and culture.</title>
        <authorList>
            <person name="Gilroy R."/>
            <person name="Ravi A."/>
            <person name="Getino M."/>
            <person name="Pursley I."/>
            <person name="Horton D.L."/>
            <person name="Alikhan N.F."/>
            <person name="Baker D."/>
            <person name="Gharbi K."/>
            <person name="Hall N."/>
            <person name="Watson M."/>
            <person name="Adriaenssens E.M."/>
            <person name="Foster-Nyarko E."/>
            <person name="Jarju S."/>
            <person name="Secka A."/>
            <person name="Antonio M."/>
            <person name="Oren A."/>
            <person name="Chaudhuri R.R."/>
            <person name="La Ragione R."/>
            <person name="Hildebrand F."/>
            <person name="Pallen M.J."/>
        </authorList>
    </citation>
    <scope>NUCLEOTIDE SEQUENCE</scope>
    <source>
        <strain evidence="1">10192</strain>
    </source>
</reference>
<dbReference type="AlphaFoldDB" id="A0A9D9DKQ7"/>
<accession>A0A9D9DKQ7</accession>
<evidence type="ECO:0000313" key="2">
    <source>
        <dbReference type="Proteomes" id="UP000823632"/>
    </source>
</evidence>
<dbReference type="EMBL" id="JADIND010000001">
    <property type="protein sequence ID" value="MBO8429752.1"/>
    <property type="molecule type" value="Genomic_DNA"/>
</dbReference>
<organism evidence="1 2">
    <name type="scientific">Candidatus Scatousia excrementipullorum</name>
    <dbReference type="NCBI Taxonomy" id="2840936"/>
    <lineage>
        <taxon>Bacteria</taxon>
        <taxon>Candidatus Scatousia</taxon>
    </lineage>
</organism>
<reference evidence="1" key="1">
    <citation type="submission" date="2020-10" db="EMBL/GenBank/DDBJ databases">
        <authorList>
            <person name="Gilroy R."/>
        </authorList>
    </citation>
    <scope>NUCLEOTIDE SEQUENCE</scope>
    <source>
        <strain evidence="1">10192</strain>
    </source>
</reference>
<gene>
    <name evidence="1" type="ORF">IAC76_00020</name>
</gene>